<dbReference type="EMBL" id="CP003563">
    <property type="protein sequence ID" value="AFL53678.1"/>
    <property type="molecule type" value="Genomic_DNA"/>
</dbReference>
<feature type="domain" description="DUF2231" evidence="2">
    <location>
        <begin position="16"/>
        <end position="148"/>
    </location>
</feature>
<reference evidence="3 4" key="1">
    <citation type="journal article" date="2012" name="J. Bacteriol.">
        <title>Complete genome sequence of the broad-host-range strain Sinorhizobium fredii USDA257.</title>
        <authorList>
            <person name="Schuldes J."/>
            <person name="Rodriguez Orbegoso M."/>
            <person name="Schmeisser C."/>
            <person name="Krishnan H.B."/>
            <person name="Daniel R."/>
            <person name="Streit W.R."/>
        </authorList>
    </citation>
    <scope>NUCLEOTIDE SEQUENCE [LARGE SCALE GENOMIC DNA]</scope>
    <source>
        <strain evidence="3 4">USDA 257</strain>
    </source>
</reference>
<dbReference type="AlphaFoldDB" id="I3XCS2"/>
<feature type="transmembrane region" description="Helical" evidence="1">
    <location>
        <begin position="52"/>
        <end position="74"/>
    </location>
</feature>
<keyword evidence="1" id="KW-0812">Transmembrane</keyword>
<evidence type="ECO:0000313" key="3">
    <source>
        <dbReference type="EMBL" id="AFL53678.1"/>
    </source>
</evidence>
<keyword evidence="1" id="KW-0472">Membrane</keyword>
<evidence type="ECO:0000259" key="2">
    <source>
        <dbReference type="Pfam" id="PF09990"/>
    </source>
</evidence>
<dbReference type="Pfam" id="PF09990">
    <property type="entry name" value="DUF2231"/>
    <property type="match status" value="1"/>
</dbReference>
<proteinExistence type="predicted"/>
<feature type="transmembrane region" description="Helical" evidence="1">
    <location>
        <begin position="20"/>
        <end position="40"/>
    </location>
</feature>
<accession>I3XCS2</accession>
<sequence>MSLGHSPSTATIPRYSIHSLFAAFPIACFTLALVTDIAFWQTAHVMWQNFSAWLLFAGVALGAIAALAGAVEFVVRRDTRAPREVLPHAICYLVILVIAFVNNLVHAADGWTAVVPYGLILSAVTVFVIVVAAVLDRALLYRAHTGVSKYG</sequence>
<dbReference type="eggNOG" id="COG4244">
    <property type="taxonomic scope" value="Bacteria"/>
</dbReference>
<gene>
    <name evidence="3" type="ORF">USDA257_c51520</name>
</gene>
<dbReference type="InterPro" id="IPR016923">
    <property type="entry name" value="UCP029509"/>
</dbReference>
<dbReference type="RefSeq" id="WP_014765795.1">
    <property type="nucleotide sequence ID" value="NC_018000.1"/>
</dbReference>
<dbReference type="PIRSF" id="PIRSF029509">
    <property type="entry name" value="UCP029509"/>
    <property type="match status" value="1"/>
</dbReference>
<dbReference type="Proteomes" id="UP000006180">
    <property type="component" value="Chromosome"/>
</dbReference>
<feature type="transmembrane region" description="Helical" evidence="1">
    <location>
        <begin position="114"/>
        <end position="135"/>
    </location>
</feature>
<dbReference type="InterPro" id="IPR019251">
    <property type="entry name" value="DUF2231_TM"/>
</dbReference>
<evidence type="ECO:0000313" key="4">
    <source>
        <dbReference type="Proteomes" id="UP000006180"/>
    </source>
</evidence>
<keyword evidence="1" id="KW-1133">Transmembrane helix</keyword>
<organism evidence="3 4">
    <name type="scientific">Sinorhizobium fredii (strain USDA 257)</name>
    <dbReference type="NCBI Taxonomy" id="1185652"/>
    <lineage>
        <taxon>Bacteria</taxon>
        <taxon>Pseudomonadati</taxon>
        <taxon>Pseudomonadota</taxon>
        <taxon>Alphaproteobacteria</taxon>
        <taxon>Hyphomicrobiales</taxon>
        <taxon>Rhizobiaceae</taxon>
        <taxon>Sinorhizobium/Ensifer group</taxon>
        <taxon>Sinorhizobium</taxon>
    </lineage>
</organism>
<dbReference type="HOGENOM" id="CLU_107155_2_0_5"/>
<evidence type="ECO:0000256" key="1">
    <source>
        <dbReference type="SAM" id="Phobius"/>
    </source>
</evidence>
<protein>
    <submittedName>
        <fullName evidence="3">Conserved hypothetical membrane protein</fullName>
    </submittedName>
</protein>
<dbReference type="KEGG" id="sfd:USDA257_c51520"/>
<feature type="transmembrane region" description="Helical" evidence="1">
    <location>
        <begin position="86"/>
        <end position="108"/>
    </location>
</feature>
<dbReference type="PATRIC" id="fig|1185652.3.peg.5343"/>
<dbReference type="STRING" id="1185652.USDA257_c51520"/>
<name>I3XCS2_SINF2</name>